<dbReference type="VEuPathDB" id="FungiDB:GWK60_F00583"/>
<feature type="compositionally biased region" description="Basic and acidic residues" evidence="5">
    <location>
        <begin position="245"/>
        <end position="259"/>
    </location>
</feature>
<dbReference type="VEuPathDB" id="FungiDB:B1J91_F00715g"/>
<evidence type="ECO:0000313" key="8">
    <source>
        <dbReference type="Proteomes" id="UP000054886"/>
    </source>
</evidence>
<feature type="domain" description="Ribosomal eL28/Mak16" evidence="6">
    <location>
        <begin position="7"/>
        <end position="121"/>
    </location>
</feature>
<dbReference type="GO" id="GO:0005730">
    <property type="term" value="C:nucleolus"/>
    <property type="evidence" value="ECO:0007669"/>
    <property type="project" value="UniProtKB-UniRule"/>
</dbReference>
<evidence type="ECO:0000259" key="6">
    <source>
        <dbReference type="Pfam" id="PF01778"/>
    </source>
</evidence>
<dbReference type="InterPro" id="IPR029004">
    <property type="entry name" value="Ribosomal_eL28/Mak16"/>
</dbReference>
<feature type="region of interest" description="Disordered" evidence="5">
    <location>
        <begin position="209"/>
        <end position="282"/>
    </location>
</feature>
<dbReference type="VEuPathDB" id="FungiDB:CAGL0F00715g"/>
<feature type="compositionally biased region" description="Acidic residues" evidence="5">
    <location>
        <begin position="260"/>
        <end position="277"/>
    </location>
</feature>
<dbReference type="InterPro" id="IPR006958">
    <property type="entry name" value="Mak16"/>
</dbReference>
<dbReference type="EMBL" id="LLZZ01000022">
    <property type="protein sequence ID" value="KTB12270.1"/>
    <property type="molecule type" value="Genomic_DNA"/>
</dbReference>
<dbReference type="GO" id="GO:0030687">
    <property type="term" value="C:preribosome, large subunit precursor"/>
    <property type="evidence" value="ECO:0007669"/>
    <property type="project" value="TreeGrafter"/>
</dbReference>
<dbReference type="GO" id="GO:0000470">
    <property type="term" value="P:maturation of LSU-rRNA"/>
    <property type="evidence" value="ECO:0007669"/>
    <property type="project" value="TreeGrafter"/>
</dbReference>
<gene>
    <name evidence="7" type="ORF">AO440_001134</name>
</gene>
<name>A0A0W0CBR1_CANGB</name>
<dbReference type="VEuPathDB" id="FungiDB:GVI51_F00583"/>
<dbReference type="Gene3D" id="3.30.390.110">
    <property type="match status" value="1"/>
</dbReference>
<evidence type="ECO:0000256" key="1">
    <source>
        <dbReference type="ARBA" id="ARBA00004123"/>
    </source>
</evidence>
<reference evidence="7 8" key="1">
    <citation type="submission" date="2015-10" db="EMBL/GenBank/DDBJ databases">
        <title>Draft genomes sequences of Candida glabrata isolates 1A, 1B, 2A, 2B, 3A and 3B.</title>
        <authorList>
            <person name="Haavelsrud O.E."/>
            <person name="Gaustad P."/>
        </authorList>
    </citation>
    <scope>NUCLEOTIDE SEQUENCE [LARGE SCALE GENOMIC DNA]</scope>
    <source>
        <strain evidence="7">910700640</strain>
    </source>
</reference>
<evidence type="ECO:0000256" key="5">
    <source>
        <dbReference type="SAM" id="MobiDB-lite"/>
    </source>
</evidence>
<dbReference type="OrthoDB" id="10251342at2759"/>
<evidence type="ECO:0000256" key="3">
    <source>
        <dbReference type="ARBA" id="ARBA00023242"/>
    </source>
</evidence>
<feature type="compositionally biased region" description="Acidic residues" evidence="5">
    <location>
        <begin position="209"/>
        <end position="244"/>
    </location>
</feature>
<comment type="subcellular location">
    <subcellularLocation>
        <location evidence="1">Nucleus</location>
    </subcellularLocation>
</comment>
<comment type="similarity">
    <text evidence="2 4">Belongs to the MAK16 family.</text>
</comment>
<proteinExistence type="inferred from homology"/>
<sequence>MNVSDDLIWDIINHGFCATKIKTKVGQTFDRDPYNVTGLFTRQSCPLANSKYATVREYGDKGRLYLCIKTPERAHTPAKMWQRIRLSNNYSKALKQIDEHLMYWNKFFLHRCKQRYVKLSQIKLVERRQLKLQMNGEQKRLVGIAPKVKRREMNRERKALVAAKIEESISKELLNRLKSGAYSNADKTLTPLNVDENIWNKIMGKLGEEDMEGVSADEEEEESDVEREIEYIEDTEEEEEVDLDNLEKWLEDKSDHSDKDEDDSDFSSTDDEGDDDESYQRKLKDIKKKSIEVELEFENENEQQQSTVSN</sequence>
<dbReference type="PANTHER" id="PTHR23405">
    <property type="entry name" value="MAINTENANCE OF KILLER 16 MAK16 PROTEIN-RELATED"/>
    <property type="match status" value="1"/>
</dbReference>
<dbReference type="PANTHER" id="PTHR23405:SF4">
    <property type="entry name" value="PROTEIN MAK16 HOMOLOG"/>
    <property type="match status" value="1"/>
</dbReference>
<evidence type="ECO:0000256" key="4">
    <source>
        <dbReference type="PIRNR" id="PIRNR003352"/>
    </source>
</evidence>
<organism evidence="7 8">
    <name type="scientific">Candida glabrata</name>
    <name type="common">Yeast</name>
    <name type="synonym">Torulopsis glabrata</name>
    <dbReference type="NCBI Taxonomy" id="5478"/>
    <lineage>
        <taxon>Eukaryota</taxon>
        <taxon>Fungi</taxon>
        <taxon>Dikarya</taxon>
        <taxon>Ascomycota</taxon>
        <taxon>Saccharomycotina</taxon>
        <taxon>Saccharomycetes</taxon>
        <taxon>Saccharomycetales</taxon>
        <taxon>Saccharomycetaceae</taxon>
        <taxon>Nakaseomyces</taxon>
    </lineage>
</organism>
<comment type="caution">
    <text evidence="7">The sequence shown here is derived from an EMBL/GenBank/DDBJ whole genome shotgun (WGS) entry which is preliminary data.</text>
</comment>
<evidence type="ECO:0000256" key="2">
    <source>
        <dbReference type="ARBA" id="ARBA00005514"/>
    </source>
</evidence>
<dbReference type="AlphaFoldDB" id="A0A0W0CBR1"/>
<accession>A0A0W0CBR1</accession>
<dbReference type="FunFam" id="3.30.390.110:FF:000001">
    <property type="entry name" value="Protein MAK16 homolog"/>
    <property type="match status" value="1"/>
</dbReference>
<protein>
    <recommendedName>
        <fullName evidence="4">Protein MAK16</fullName>
    </recommendedName>
</protein>
<dbReference type="PhylomeDB" id="A0A0W0CBR1"/>
<dbReference type="PIRSF" id="PIRSF003352">
    <property type="entry name" value="MAK16"/>
    <property type="match status" value="1"/>
</dbReference>
<dbReference type="Pfam" id="PF01778">
    <property type="entry name" value="Ribosomal_L28e"/>
    <property type="match status" value="1"/>
</dbReference>
<dbReference type="GO" id="GO:0000460">
    <property type="term" value="P:maturation of 5.8S rRNA"/>
    <property type="evidence" value="ECO:0007669"/>
    <property type="project" value="TreeGrafter"/>
</dbReference>
<keyword evidence="3 4" id="KW-0539">Nucleus</keyword>
<dbReference type="OMA" id="DKGQNFC"/>
<evidence type="ECO:0000313" key="7">
    <source>
        <dbReference type="EMBL" id="KTB12270.1"/>
    </source>
</evidence>
<dbReference type="Pfam" id="PF04874">
    <property type="entry name" value="Mak16"/>
    <property type="match status" value="1"/>
</dbReference>
<dbReference type="Proteomes" id="UP000054886">
    <property type="component" value="Unassembled WGS sequence"/>
</dbReference>